<dbReference type="SFLD" id="SFLDG01060">
    <property type="entry name" value="BATS_domain_containing"/>
    <property type="match status" value="1"/>
</dbReference>
<evidence type="ECO:0000313" key="7">
    <source>
        <dbReference type="EMBL" id="CEM24053.1"/>
    </source>
</evidence>
<dbReference type="Pfam" id="PF04055">
    <property type="entry name" value="Radical_SAM"/>
    <property type="match status" value="1"/>
</dbReference>
<dbReference type="InterPro" id="IPR005225">
    <property type="entry name" value="Small_GTP-bd"/>
</dbReference>
<dbReference type="InterPro" id="IPR013785">
    <property type="entry name" value="Aldolase_TIM"/>
</dbReference>
<dbReference type="PROSITE" id="PS51918">
    <property type="entry name" value="RADICAL_SAM"/>
    <property type="match status" value="1"/>
</dbReference>
<keyword evidence="1" id="KW-0949">S-adenosyl-L-methionine</keyword>
<dbReference type="VEuPathDB" id="CryptoDB:Vbra_296"/>
<dbReference type="AlphaFoldDB" id="A0A0G4G6Q7"/>
<dbReference type="InterPro" id="IPR040644">
    <property type="entry name" value="HydF_tetramer"/>
</dbReference>
<dbReference type="Pfam" id="PF01926">
    <property type="entry name" value="MMR_HSR1"/>
    <property type="match status" value="1"/>
</dbReference>
<dbReference type="EMBL" id="CDMY01000577">
    <property type="protein sequence ID" value="CEM24053.1"/>
    <property type="molecule type" value="Genomic_DNA"/>
</dbReference>
<dbReference type="Proteomes" id="UP000041254">
    <property type="component" value="Unassembled WGS sequence"/>
</dbReference>
<keyword evidence="3" id="KW-0408">Iron</keyword>
<evidence type="ECO:0000256" key="5">
    <source>
        <dbReference type="SAM" id="MobiDB-lite"/>
    </source>
</evidence>
<dbReference type="GO" id="GO:0051536">
    <property type="term" value="F:iron-sulfur cluster binding"/>
    <property type="evidence" value="ECO:0007669"/>
    <property type="project" value="UniProtKB-KW"/>
</dbReference>
<dbReference type="Gene3D" id="3.40.50.11420">
    <property type="match status" value="1"/>
</dbReference>
<evidence type="ECO:0000256" key="2">
    <source>
        <dbReference type="ARBA" id="ARBA00022723"/>
    </source>
</evidence>
<evidence type="ECO:0000256" key="3">
    <source>
        <dbReference type="ARBA" id="ARBA00023004"/>
    </source>
</evidence>
<dbReference type="InterPro" id="IPR034422">
    <property type="entry name" value="HydE/PylB-like"/>
</dbReference>
<dbReference type="CDD" id="cd00880">
    <property type="entry name" value="Era_like"/>
    <property type="match status" value="1"/>
</dbReference>
<dbReference type="GO" id="GO:0005525">
    <property type="term" value="F:GTP binding"/>
    <property type="evidence" value="ECO:0007669"/>
    <property type="project" value="InterPro"/>
</dbReference>
<dbReference type="GO" id="GO:0046872">
    <property type="term" value="F:metal ion binding"/>
    <property type="evidence" value="ECO:0007669"/>
    <property type="project" value="UniProtKB-KW"/>
</dbReference>
<dbReference type="Gene3D" id="3.40.50.11410">
    <property type="match status" value="1"/>
</dbReference>
<dbReference type="SFLD" id="SFLDS00029">
    <property type="entry name" value="Radical_SAM"/>
    <property type="match status" value="1"/>
</dbReference>
<dbReference type="NCBIfam" id="TIGR00231">
    <property type="entry name" value="small_GTP"/>
    <property type="match status" value="1"/>
</dbReference>
<dbReference type="InterPro" id="IPR027417">
    <property type="entry name" value="P-loop_NTPase"/>
</dbReference>
<dbReference type="InterPro" id="IPR007197">
    <property type="entry name" value="rSAM"/>
</dbReference>
<dbReference type="Gene3D" id="3.40.50.300">
    <property type="entry name" value="P-loop containing nucleotide triphosphate hydrolases"/>
    <property type="match status" value="1"/>
</dbReference>
<dbReference type="SUPFAM" id="SSF52540">
    <property type="entry name" value="P-loop containing nucleoside triphosphate hydrolases"/>
    <property type="match status" value="1"/>
</dbReference>
<dbReference type="InterPro" id="IPR006073">
    <property type="entry name" value="GTP-bd"/>
</dbReference>
<evidence type="ECO:0000259" key="6">
    <source>
        <dbReference type="PROSITE" id="PS51918"/>
    </source>
</evidence>
<evidence type="ECO:0000256" key="4">
    <source>
        <dbReference type="ARBA" id="ARBA00023014"/>
    </source>
</evidence>
<keyword evidence="2" id="KW-0479">Metal-binding</keyword>
<protein>
    <recommendedName>
        <fullName evidence="6">Radical SAM core domain-containing protein</fullName>
    </recommendedName>
</protein>
<feature type="compositionally biased region" description="Low complexity" evidence="5">
    <location>
        <begin position="504"/>
        <end position="522"/>
    </location>
</feature>
<feature type="region of interest" description="Disordered" evidence="5">
    <location>
        <begin position="503"/>
        <end position="522"/>
    </location>
</feature>
<evidence type="ECO:0000256" key="1">
    <source>
        <dbReference type="ARBA" id="ARBA00022691"/>
    </source>
</evidence>
<name>A0A0G4G6Q7_VITBC</name>
<keyword evidence="4" id="KW-0411">Iron-sulfur</keyword>
<feature type="domain" description="Radical SAM core" evidence="6">
    <location>
        <begin position="135"/>
        <end position="406"/>
    </location>
</feature>
<dbReference type="SFLD" id="SFLDG01280">
    <property type="entry name" value="HydE/PylB-like"/>
    <property type="match status" value="1"/>
</dbReference>
<dbReference type="PANTHER" id="PTHR43726:SF1">
    <property type="entry name" value="BIOTIN SYNTHASE"/>
    <property type="match status" value="1"/>
</dbReference>
<dbReference type="PANTHER" id="PTHR43726">
    <property type="entry name" value="3-METHYLORNITHINE SYNTHASE"/>
    <property type="match status" value="1"/>
</dbReference>
<dbReference type="InParanoid" id="A0A0G4G6Q7"/>
<keyword evidence="8" id="KW-1185">Reference proteome</keyword>
<reference evidence="7 8" key="1">
    <citation type="submission" date="2014-11" db="EMBL/GenBank/DDBJ databases">
        <authorList>
            <person name="Zhu J."/>
            <person name="Qi W."/>
            <person name="Song R."/>
        </authorList>
    </citation>
    <scope>NUCLEOTIDE SEQUENCE [LARGE SCALE GENOMIC DNA]</scope>
</reference>
<accession>A0A0G4G6Q7</accession>
<dbReference type="STRING" id="1169540.A0A0G4G6Q7"/>
<dbReference type="CDD" id="cd01335">
    <property type="entry name" value="Radical_SAM"/>
    <property type="match status" value="1"/>
</dbReference>
<dbReference type="InterPro" id="IPR058240">
    <property type="entry name" value="rSAM_sf"/>
</dbReference>
<organism evidence="7 8">
    <name type="scientific">Vitrella brassicaformis (strain CCMP3155)</name>
    <dbReference type="NCBI Taxonomy" id="1169540"/>
    <lineage>
        <taxon>Eukaryota</taxon>
        <taxon>Sar</taxon>
        <taxon>Alveolata</taxon>
        <taxon>Colpodellida</taxon>
        <taxon>Vitrellaceae</taxon>
        <taxon>Vitrella</taxon>
    </lineage>
</organism>
<dbReference type="PRINTS" id="PR00326">
    <property type="entry name" value="GTP1OBG"/>
</dbReference>
<dbReference type="SUPFAM" id="SSF102114">
    <property type="entry name" value="Radical SAM enzymes"/>
    <property type="match status" value="1"/>
</dbReference>
<dbReference type="OrthoDB" id="188276at2759"/>
<sequence length="988" mass="109725">MLARPLFWALPSSVEPMRALSILPSRFLSTLASQASSSVPRASTSPFLAIPKAAQINTNNDGAPLYAPMMDAHAAAGVLGDVLKRGIGLGEVVCLGQNEIHGLMEMCWKEGSRDERVREALFAHANEVTRRFFGNKVFYRGLIEFSNVCQNDCLYCGIRKNQPNVERYTISKKQLLSIALWAHDNGYGSVMLQSGELNHPARMKYLTDVITAIRRETVLTNLEKEKRHRRHSNQAEDPAIDELIEEVRSESFIGSDPRFKDKGIGIALSVGELSEADYRRLHEAGGHRYLLRIESSNPELYSKIHPPTQPFAKRLACLRLLKKVGFQVGSGVMIGIPGQTLEDLARDIVFFRDEDIDMVGMGPYITQEDTPVADMWQAQYGHVDKKEHMAEMFDLTTVLISICRITMGNINIAATTALQAINANGREVALRRGANVLMPILTPTQFRENYQLYEGKPCITDTAEQCKECLNFRLKSIGKEAAKAVWGDPPHFYQHVRSHHTLARRSFSSKPSPAAPKSPGASELPRINIGFFGAMNAGKSTLMNKLTRSNLSIVDATPGTTADTKITLMELHDIGPTKLFDTAGIDERGELGEKKRRKTISVLKESDIALLVVDPLQKLSPTEPTLASPDALQWERYLIEMGEKRHKEVSIVFNIKEQEGATQGWTRRQIEDGVVRLLEMLDPSSMHRVLCLDLGAPEASDRLVKFIQSSPAHGSMYHDDLPCVPESYLTADSVFFLNIPMDAETPAGRLLRPQAMVQESIIRHYGTTVAYRMDLAKARSSDPAEVQEEKSRFLKMLNMVLQQTAGPKLLITDSQAMDIVHPWTLDPVTNRPLIDITTFSIALLHRQSGGQLPTFVEGLERFKHIKQGDRVLVAEGCNHNRITQLCNDIATVQLPGHIRAQGGASIAVDHAFGREFPDIEDQSDKGLGAYSLVIHCGGCYIDKQKVQARVDDLREMGVPVTNFGLLLSYVAAPEAVDRALQPWGLTSV</sequence>
<evidence type="ECO:0000313" key="8">
    <source>
        <dbReference type="Proteomes" id="UP000041254"/>
    </source>
</evidence>
<dbReference type="GO" id="GO:0016740">
    <property type="term" value="F:transferase activity"/>
    <property type="evidence" value="ECO:0007669"/>
    <property type="project" value="TreeGrafter"/>
</dbReference>
<dbReference type="InterPro" id="IPR006638">
    <property type="entry name" value="Elp3/MiaA/NifB-like_rSAM"/>
</dbReference>
<dbReference type="Pfam" id="PF18133">
    <property type="entry name" value="HydF_tetramer"/>
    <property type="match status" value="1"/>
</dbReference>
<dbReference type="Gene3D" id="3.20.20.70">
    <property type="entry name" value="Aldolase class I"/>
    <property type="match status" value="2"/>
</dbReference>
<dbReference type="SMART" id="SM00729">
    <property type="entry name" value="Elp3"/>
    <property type="match status" value="1"/>
</dbReference>
<proteinExistence type="predicted"/>
<gene>
    <name evidence="7" type="ORF">Vbra_296</name>
</gene>